<accession>A0ABV2G8Q6</accession>
<feature type="chain" id="PRO_5046043046" evidence="3">
    <location>
        <begin position="25"/>
        <end position="519"/>
    </location>
</feature>
<dbReference type="PANTHER" id="PTHR30404:SF0">
    <property type="entry name" value="N-ACETYLMURAMOYL-L-ALANINE AMIDASE AMIC"/>
    <property type="match status" value="1"/>
</dbReference>
<reference evidence="5 6" key="1">
    <citation type="submission" date="2024-06" db="EMBL/GenBank/DDBJ databases">
        <title>Genomic Encyclopedia of Type Strains, Phase IV (KMG-IV): sequencing the most valuable type-strain genomes for metagenomic binning, comparative biology and taxonomic classification.</title>
        <authorList>
            <person name="Goeker M."/>
        </authorList>
    </citation>
    <scope>NUCLEOTIDE SEQUENCE [LARGE SCALE GENOMIC DNA]</scope>
    <source>
        <strain evidence="5 6">DSM 26128</strain>
    </source>
</reference>
<feature type="domain" description="SH3b" evidence="4">
    <location>
        <begin position="30"/>
        <end position="91"/>
    </location>
</feature>
<dbReference type="InterPro" id="IPR050695">
    <property type="entry name" value="N-acetylmuramoyl_amidase_3"/>
</dbReference>
<name>A0ABV2G8Q6_9BACL</name>
<proteinExistence type="predicted"/>
<evidence type="ECO:0000259" key="4">
    <source>
        <dbReference type="PROSITE" id="PS51781"/>
    </source>
</evidence>
<evidence type="ECO:0000256" key="1">
    <source>
        <dbReference type="ARBA" id="ARBA00022801"/>
    </source>
</evidence>
<organism evidence="5 6">
    <name type="scientific">Bhargavaea ullalensis</name>
    <dbReference type="NCBI Taxonomy" id="1265685"/>
    <lineage>
        <taxon>Bacteria</taxon>
        <taxon>Bacillati</taxon>
        <taxon>Bacillota</taxon>
        <taxon>Bacilli</taxon>
        <taxon>Bacillales</taxon>
        <taxon>Caryophanaceae</taxon>
        <taxon>Bhargavaea</taxon>
    </lineage>
</organism>
<feature type="domain" description="SH3b" evidence="4">
    <location>
        <begin position="253"/>
        <end position="315"/>
    </location>
</feature>
<dbReference type="GO" id="GO:0008745">
    <property type="term" value="F:N-acetylmuramoyl-L-alanine amidase activity"/>
    <property type="evidence" value="ECO:0007669"/>
    <property type="project" value="UniProtKB-EC"/>
</dbReference>
<dbReference type="PROSITE" id="PS51781">
    <property type="entry name" value="SH3B"/>
    <property type="match status" value="4"/>
</dbReference>
<evidence type="ECO:0000256" key="3">
    <source>
        <dbReference type="SAM" id="SignalP"/>
    </source>
</evidence>
<feature type="domain" description="SH3b" evidence="4">
    <location>
        <begin position="172"/>
        <end position="235"/>
    </location>
</feature>
<dbReference type="EMBL" id="JBEPLW010000002">
    <property type="protein sequence ID" value="MET3574678.1"/>
    <property type="molecule type" value="Genomic_DNA"/>
</dbReference>
<keyword evidence="2" id="KW-0961">Cell wall biogenesis/degradation</keyword>
<dbReference type="SMART" id="SM00646">
    <property type="entry name" value="Ami_3"/>
    <property type="match status" value="1"/>
</dbReference>
<protein>
    <submittedName>
        <fullName evidence="5">N-acetylmuramoyl-L-alanine amidase</fullName>
        <ecNumber evidence="5">3.5.1.28</ecNumber>
    </submittedName>
</protein>
<evidence type="ECO:0000256" key="2">
    <source>
        <dbReference type="ARBA" id="ARBA00023316"/>
    </source>
</evidence>
<dbReference type="Proteomes" id="UP001549099">
    <property type="component" value="Unassembled WGS sequence"/>
</dbReference>
<dbReference type="SMART" id="SM00287">
    <property type="entry name" value="SH3b"/>
    <property type="match status" value="4"/>
</dbReference>
<sequence length="519" mass="55126">MKKSSIAIILFLLAAVFVTGPHRNAPLAASGTAVVSGDTLNIRSGPGLSHGITGKLNKGDRLTVTGSDGDWLEVETPDGKGWVASWLTSSEQEKEAAGVAVVSQVDRLNVRALPSTSAAVLSKMNQGDSAASFGSSNGWTEIEWNGERGWVASRYITESAEPEKTASAEKETKTAFTVAVGGLNVRKEADLSSKKVGVIRKGETYPVVAEKHNWVQLDVGGGKKGWVSAFHGSFDGTPAPQAGDAGGAAAKSAGSVTILYDGTNIRTEPATSGQVALRAAAGQTFPVDGTENDWYKIRLQDGTEAFVASWVVSSDGKSAVKKDRKKSAKKANRKPGTLKGLTLVVDAGHGGNDRGTTGIRGTDEKDLTLPTAELLAAKLSAAGADVIMTRDTDEYIGLRKRVSVSNQSEADAFISVHYDATHDHSVNGFTTYYLNGNQLALAEAVHAGLSGELEFRDRGVQKGNFLVLRENRQPAILIELGFLSNLTEERRLADPSFREKATDGIYRGVIDYFDSQLKK</sequence>
<dbReference type="SUPFAM" id="SSF53187">
    <property type="entry name" value="Zn-dependent exopeptidases"/>
    <property type="match status" value="1"/>
</dbReference>
<feature type="signal peptide" evidence="3">
    <location>
        <begin position="1"/>
        <end position="24"/>
    </location>
</feature>
<dbReference type="EC" id="3.5.1.28" evidence="5"/>
<keyword evidence="6" id="KW-1185">Reference proteome</keyword>
<dbReference type="PANTHER" id="PTHR30404">
    <property type="entry name" value="N-ACETYLMURAMOYL-L-ALANINE AMIDASE"/>
    <property type="match status" value="1"/>
</dbReference>
<comment type="caution">
    <text evidence="5">The sequence shown here is derived from an EMBL/GenBank/DDBJ whole genome shotgun (WGS) entry which is preliminary data.</text>
</comment>
<feature type="domain" description="SH3b" evidence="4">
    <location>
        <begin position="97"/>
        <end position="160"/>
    </location>
</feature>
<keyword evidence="1 5" id="KW-0378">Hydrolase</keyword>
<dbReference type="CDD" id="cd02696">
    <property type="entry name" value="MurNAc-LAA"/>
    <property type="match status" value="1"/>
</dbReference>
<evidence type="ECO:0000313" key="6">
    <source>
        <dbReference type="Proteomes" id="UP001549099"/>
    </source>
</evidence>
<dbReference type="Pfam" id="PF08239">
    <property type="entry name" value="SH3_3"/>
    <property type="match status" value="4"/>
</dbReference>
<dbReference type="InterPro" id="IPR003646">
    <property type="entry name" value="SH3-like_bac-type"/>
</dbReference>
<dbReference type="PIRSF" id="PIRSF037846">
    <property type="entry name" value="Autolysin_YrvJ_prd"/>
    <property type="match status" value="1"/>
</dbReference>
<dbReference type="InterPro" id="IPR017293">
    <property type="entry name" value="N-acetylmuramoyl-L-ala_amidase"/>
</dbReference>
<dbReference type="Gene3D" id="2.30.30.40">
    <property type="entry name" value="SH3 Domains"/>
    <property type="match status" value="4"/>
</dbReference>
<dbReference type="Pfam" id="PF01520">
    <property type="entry name" value="Amidase_3"/>
    <property type="match status" value="1"/>
</dbReference>
<dbReference type="Gene3D" id="3.40.630.40">
    <property type="entry name" value="Zn-dependent exopeptidases"/>
    <property type="match status" value="1"/>
</dbReference>
<evidence type="ECO:0000313" key="5">
    <source>
        <dbReference type="EMBL" id="MET3574678.1"/>
    </source>
</evidence>
<keyword evidence="3" id="KW-0732">Signal</keyword>
<dbReference type="InterPro" id="IPR002508">
    <property type="entry name" value="MurNAc-LAA_cat"/>
</dbReference>
<dbReference type="RefSeq" id="WP_354195104.1">
    <property type="nucleotide sequence ID" value="NZ_JBEPLW010000002.1"/>
</dbReference>
<gene>
    <name evidence="5" type="ORF">ABID49_000560</name>
</gene>